<proteinExistence type="predicted"/>
<dbReference type="AlphaFoldDB" id="A0A3B0YLW9"/>
<accession>A0A3B0YLW9</accession>
<gene>
    <name evidence="1" type="ORF">MNBD_GAMMA12-1965</name>
</gene>
<reference evidence="1" key="1">
    <citation type="submission" date="2018-06" db="EMBL/GenBank/DDBJ databases">
        <authorList>
            <person name="Zhirakovskaya E."/>
        </authorList>
    </citation>
    <scope>NUCLEOTIDE SEQUENCE</scope>
</reference>
<organism evidence="1">
    <name type="scientific">hydrothermal vent metagenome</name>
    <dbReference type="NCBI Taxonomy" id="652676"/>
    <lineage>
        <taxon>unclassified sequences</taxon>
        <taxon>metagenomes</taxon>
        <taxon>ecological metagenomes</taxon>
    </lineage>
</organism>
<evidence type="ECO:0000313" key="1">
    <source>
        <dbReference type="EMBL" id="VAW81948.1"/>
    </source>
</evidence>
<name>A0A3B0YLW9_9ZZZZ</name>
<protein>
    <submittedName>
        <fullName evidence="1">Uncharacterized protein</fullName>
    </submittedName>
</protein>
<dbReference type="EMBL" id="UOFL01000232">
    <property type="protein sequence ID" value="VAW81948.1"/>
    <property type="molecule type" value="Genomic_DNA"/>
</dbReference>
<sequence length="59" mass="6584">MDNRYPSTGFRVVCGKRIFLITNALKILAIKKLESELTRLIAEKLNSEGASDKKSGEQT</sequence>